<keyword evidence="4" id="KW-0862">Zinc</keyword>
<dbReference type="InterPro" id="IPR029035">
    <property type="entry name" value="DHS-like_NAD/FAD-binding_dom"/>
</dbReference>
<evidence type="ECO:0000259" key="8">
    <source>
        <dbReference type="PROSITE" id="PS50305"/>
    </source>
</evidence>
<evidence type="ECO:0000313" key="9">
    <source>
        <dbReference type="EMBL" id="CAF1409385.1"/>
    </source>
</evidence>
<dbReference type="GO" id="GO:0070403">
    <property type="term" value="F:NAD+ binding"/>
    <property type="evidence" value="ECO:0007669"/>
    <property type="project" value="InterPro"/>
</dbReference>
<accession>A0A819FEX3</accession>
<keyword evidence="3" id="KW-0479">Metal-binding</keyword>
<dbReference type="SUPFAM" id="SSF52467">
    <property type="entry name" value="DHS-like NAD/FAD-binding domain"/>
    <property type="match status" value="1"/>
</dbReference>
<dbReference type="Proteomes" id="UP000663860">
    <property type="component" value="Unassembled WGS sequence"/>
</dbReference>
<protein>
    <recommendedName>
        <fullName evidence="1">protein acetyllysine N-acetyltransferase</fullName>
        <ecNumber evidence="1">2.3.1.286</ecNumber>
    </recommendedName>
</protein>
<evidence type="ECO:0000313" key="11">
    <source>
        <dbReference type="Proteomes" id="UP000663868"/>
    </source>
</evidence>
<dbReference type="GO" id="GO:0000122">
    <property type="term" value="P:negative regulation of transcription by RNA polymerase II"/>
    <property type="evidence" value="ECO:0007669"/>
    <property type="project" value="TreeGrafter"/>
</dbReference>
<name>A0A819FEX3_9BILA</name>
<feature type="domain" description="Deacetylase sirtuin-type" evidence="8">
    <location>
        <begin position="1"/>
        <end position="126"/>
    </location>
</feature>
<reference evidence="10" key="1">
    <citation type="submission" date="2021-02" db="EMBL/GenBank/DDBJ databases">
        <authorList>
            <person name="Nowell W R."/>
        </authorList>
    </citation>
    <scope>NUCLEOTIDE SEQUENCE</scope>
</reference>
<dbReference type="AlphaFoldDB" id="A0A819FEX3"/>
<dbReference type="InterPro" id="IPR003000">
    <property type="entry name" value="Sirtuin"/>
</dbReference>
<dbReference type="GO" id="GO:0005634">
    <property type="term" value="C:nucleus"/>
    <property type="evidence" value="ECO:0007669"/>
    <property type="project" value="TreeGrafter"/>
</dbReference>
<dbReference type="InterPro" id="IPR050134">
    <property type="entry name" value="NAD-dep_sirtuin_deacylases"/>
</dbReference>
<dbReference type="PANTHER" id="PTHR11085">
    <property type="entry name" value="NAD-DEPENDENT PROTEIN DEACYLASE SIRTUIN-5, MITOCHONDRIAL-RELATED"/>
    <property type="match status" value="1"/>
</dbReference>
<evidence type="ECO:0000313" key="10">
    <source>
        <dbReference type="EMBL" id="CAF3866518.1"/>
    </source>
</evidence>
<dbReference type="Proteomes" id="UP000663868">
    <property type="component" value="Unassembled WGS sequence"/>
</dbReference>
<comment type="caution">
    <text evidence="7">Lacks conserved residue(s) required for the propagation of feature annotation.</text>
</comment>
<evidence type="ECO:0000256" key="3">
    <source>
        <dbReference type="ARBA" id="ARBA00022723"/>
    </source>
</evidence>
<keyword evidence="5" id="KW-0520">NAD</keyword>
<dbReference type="EMBL" id="CAJNOE010001291">
    <property type="protein sequence ID" value="CAF1409385.1"/>
    <property type="molecule type" value="Genomic_DNA"/>
</dbReference>
<keyword evidence="2" id="KW-0808">Transferase</keyword>
<organism evidence="10 11">
    <name type="scientific">Adineta steineri</name>
    <dbReference type="NCBI Taxonomy" id="433720"/>
    <lineage>
        <taxon>Eukaryota</taxon>
        <taxon>Metazoa</taxon>
        <taxon>Spiralia</taxon>
        <taxon>Gnathifera</taxon>
        <taxon>Rotifera</taxon>
        <taxon>Eurotatoria</taxon>
        <taxon>Bdelloidea</taxon>
        <taxon>Adinetida</taxon>
        <taxon>Adinetidae</taxon>
        <taxon>Adineta</taxon>
    </lineage>
</organism>
<evidence type="ECO:0000256" key="7">
    <source>
        <dbReference type="PROSITE-ProRule" id="PRU00236"/>
    </source>
</evidence>
<dbReference type="PANTHER" id="PTHR11085:SF12">
    <property type="entry name" value="NAD-DEPENDENT PROTEIN DEACYLASE SIRTUIN-6"/>
    <property type="match status" value="1"/>
</dbReference>
<dbReference type="EMBL" id="CAJOBB010001504">
    <property type="protein sequence ID" value="CAF3866518.1"/>
    <property type="molecule type" value="Genomic_DNA"/>
</dbReference>
<dbReference type="Gene3D" id="3.40.50.1220">
    <property type="entry name" value="TPP-binding domain"/>
    <property type="match status" value="1"/>
</dbReference>
<dbReference type="InterPro" id="IPR026590">
    <property type="entry name" value="Ssirtuin_cat_dom"/>
</dbReference>
<dbReference type="Pfam" id="PF02146">
    <property type="entry name" value="SIR2"/>
    <property type="match status" value="1"/>
</dbReference>
<sequence length="126" mass="14318">MSTSASINDFRGPSGVWTARARGIVLPSRTVPNPEPTLTHMAHVELMRKNYLKFLISQNCDGLHLKSGILPNKIAELHGNSNCEACAKCRKICYRHYIIKRQPLDLSSETVTQYCYLLLNIFHEIF</sequence>
<proteinExistence type="inferred from homology"/>
<dbReference type="GO" id="GO:0003714">
    <property type="term" value="F:transcription corepressor activity"/>
    <property type="evidence" value="ECO:0007669"/>
    <property type="project" value="TreeGrafter"/>
</dbReference>
<evidence type="ECO:0000256" key="5">
    <source>
        <dbReference type="ARBA" id="ARBA00023027"/>
    </source>
</evidence>
<dbReference type="EC" id="2.3.1.286" evidence="1"/>
<evidence type="ECO:0000256" key="2">
    <source>
        <dbReference type="ARBA" id="ARBA00022679"/>
    </source>
</evidence>
<dbReference type="PROSITE" id="PS50305">
    <property type="entry name" value="SIRTUIN"/>
    <property type="match status" value="1"/>
</dbReference>
<gene>
    <name evidence="9" type="ORF">IZO911_LOCUS39986</name>
    <name evidence="10" type="ORF">KXQ929_LOCUS20957</name>
</gene>
<comment type="similarity">
    <text evidence="6">Belongs to the sirtuin family. Class IV subfamily.</text>
</comment>
<evidence type="ECO:0000256" key="4">
    <source>
        <dbReference type="ARBA" id="ARBA00022833"/>
    </source>
</evidence>
<dbReference type="GO" id="GO:0046969">
    <property type="term" value="F:histone H3K9 deacetylase activity, NAD-dependent"/>
    <property type="evidence" value="ECO:0007669"/>
    <property type="project" value="TreeGrafter"/>
</dbReference>
<dbReference type="Gene3D" id="2.20.28.200">
    <property type="match status" value="1"/>
</dbReference>
<evidence type="ECO:0000256" key="6">
    <source>
        <dbReference type="ARBA" id="ARBA00038170"/>
    </source>
</evidence>
<evidence type="ECO:0000256" key="1">
    <source>
        <dbReference type="ARBA" id="ARBA00012928"/>
    </source>
</evidence>
<dbReference type="GO" id="GO:0046872">
    <property type="term" value="F:metal ion binding"/>
    <property type="evidence" value="ECO:0007669"/>
    <property type="project" value="UniProtKB-KW"/>
</dbReference>
<comment type="caution">
    <text evidence="10">The sequence shown here is derived from an EMBL/GenBank/DDBJ whole genome shotgun (WGS) entry which is preliminary data.</text>
</comment>